<evidence type="ECO:0000313" key="2">
    <source>
        <dbReference type="EMBL" id="COV37214.1"/>
    </source>
</evidence>
<protein>
    <submittedName>
        <fullName evidence="2">Uncharacterized protein</fullName>
    </submittedName>
</protein>
<dbReference type="EMBL" id="CQQC01001822">
    <property type="protein sequence ID" value="CNW27029.1"/>
    <property type="molecule type" value="Genomic_DNA"/>
</dbReference>
<evidence type="ECO:0000313" key="3">
    <source>
        <dbReference type="EMBL" id="COY18417.1"/>
    </source>
</evidence>
<accession>A0A655HZP0</accession>
<dbReference type="Proteomes" id="UP000039217">
    <property type="component" value="Unassembled WGS sequence"/>
</dbReference>
<evidence type="ECO:0000313" key="4">
    <source>
        <dbReference type="Proteomes" id="UP000039021"/>
    </source>
</evidence>
<name>A0A655HZP0_MYCTX</name>
<dbReference type="AlphaFoldDB" id="A0A655HZP0"/>
<organism evidence="2 6">
    <name type="scientific">Mycobacterium tuberculosis</name>
    <dbReference type="NCBI Taxonomy" id="1773"/>
    <lineage>
        <taxon>Bacteria</taxon>
        <taxon>Bacillati</taxon>
        <taxon>Actinomycetota</taxon>
        <taxon>Actinomycetes</taxon>
        <taxon>Mycobacteriales</taxon>
        <taxon>Mycobacteriaceae</taxon>
        <taxon>Mycobacterium</taxon>
        <taxon>Mycobacterium tuberculosis complex</taxon>
    </lineage>
</organism>
<sequence>MTMPYGMSTAVRTNPLPISVRCITRASANPKTNSIVTETAVIASVTASAVHQYRSIRIV</sequence>
<evidence type="ECO:0000313" key="5">
    <source>
        <dbReference type="Proteomes" id="UP000039217"/>
    </source>
</evidence>
<reference evidence="4 5" key="2">
    <citation type="submission" date="2015-03" db="EMBL/GenBank/DDBJ databases">
        <authorList>
            <consortium name="Pathogen Informatics"/>
        </authorList>
    </citation>
    <scope>NUCLEOTIDE SEQUENCE [LARGE SCALE GENOMIC DNA]</scope>
    <source>
        <strain evidence="1 5">D00501624</strain>
        <strain evidence="2 6">G09801536</strain>
        <strain evidence="4">N09902308</strain>
    </source>
</reference>
<reference evidence="3" key="1">
    <citation type="submission" date="2015-03" db="EMBL/GenBank/DDBJ databases">
        <authorList>
            <consortium name="Pathogen Informatics"/>
            <person name="Murphy D."/>
        </authorList>
    </citation>
    <scope>NUCLEOTIDE SEQUENCE</scope>
    <source>
        <strain evidence="3">N09902308</strain>
    </source>
</reference>
<dbReference type="EMBL" id="CSAD01000195">
    <property type="protein sequence ID" value="COV37214.1"/>
    <property type="molecule type" value="Genomic_DNA"/>
</dbReference>
<proteinExistence type="predicted"/>
<gene>
    <name evidence="1" type="ORF">ERS007661_03751</name>
    <name evidence="2" type="ORF">ERS007679_01712</name>
    <name evidence="3" type="ORF">ERS007739_02228</name>
</gene>
<evidence type="ECO:0000313" key="1">
    <source>
        <dbReference type="EMBL" id="CNW27029.1"/>
    </source>
</evidence>
<dbReference type="Proteomes" id="UP000045842">
    <property type="component" value="Unassembled WGS sequence"/>
</dbReference>
<dbReference type="EMBL" id="CSBK01000989">
    <property type="protein sequence ID" value="COY18417.1"/>
    <property type="molecule type" value="Genomic_DNA"/>
</dbReference>
<dbReference type="Proteomes" id="UP000039021">
    <property type="component" value="Unassembled WGS sequence"/>
</dbReference>
<evidence type="ECO:0000313" key="6">
    <source>
        <dbReference type="Proteomes" id="UP000045842"/>
    </source>
</evidence>